<reference evidence="1 2" key="1">
    <citation type="submission" date="2017-02" db="EMBL/GenBank/DDBJ databases">
        <authorList>
            <person name="Peterson S.W."/>
        </authorList>
    </citation>
    <scope>NUCLEOTIDE SEQUENCE [LARGE SCALE GENOMIC DNA]</scope>
    <source>
        <strain evidence="1 2">DSM 25262</strain>
    </source>
</reference>
<accession>A0A1T5MIC5</accession>
<keyword evidence="2" id="KW-1185">Reference proteome</keyword>
<sequence>MKKFDYHDASIFKIEHRVKENTLIIGILQDANTIDLIFEDIIGWDFSAFAYQNFLLDLKTYAHNDVPQVMRLKKAFLFELNPASGMGGYIIAQIMRHG</sequence>
<protein>
    <submittedName>
        <fullName evidence="1">Uncharacterized protein</fullName>
    </submittedName>
</protein>
<dbReference type="RefSeq" id="WP_079689935.1">
    <property type="nucleotide sequence ID" value="NZ_FUZU01000004.1"/>
</dbReference>
<dbReference type="EMBL" id="FUZU01000004">
    <property type="protein sequence ID" value="SKC87639.1"/>
    <property type="molecule type" value="Genomic_DNA"/>
</dbReference>
<name>A0A1T5MIC5_9BACT</name>
<gene>
    <name evidence="1" type="ORF">SAMN05660236_5475</name>
</gene>
<evidence type="ECO:0000313" key="2">
    <source>
        <dbReference type="Proteomes" id="UP000190961"/>
    </source>
</evidence>
<proteinExistence type="predicted"/>
<dbReference type="AlphaFoldDB" id="A0A1T5MIC5"/>
<evidence type="ECO:0000313" key="1">
    <source>
        <dbReference type="EMBL" id="SKC87639.1"/>
    </source>
</evidence>
<organism evidence="1 2">
    <name type="scientific">Ohtaekwangia koreensis</name>
    <dbReference type="NCBI Taxonomy" id="688867"/>
    <lineage>
        <taxon>Bacteria</taxon>
        <taxon>Pseudomonadati</taxon>
        <taxon>Bacteroidota</taxon>
        <taxon>Cytophagia</taxon>
        <taxon>Cytophagales</taxon>
        <taxon>Fulvivirgaceae</taxon>
        <taxon>Ohtaekwangia</taxon>
    </lineage>
</organism>
<dbReference type="OrthoDB" id="1494657at2"/>
<dbReference type="Proteomes" id="UP000190961">
    <property type="component" value="Unassembled WGS sequence"/>
</dbReference>